<dbReference type="GO" id="GO:0008775">
    <property type="term" value="F:acetate CoA-transferase activity"/>
    <property type="evidence" value="ECO:0007669"/>
    <property type="project" value="InterPro"/>
</dbReference>
<dbReference type="Gene3D" id="3.40.1080.10">
    <property type="entry name" value="Glutaconate Coenzyme A-transferase"/>
    <property type="match status" value="1"/>
</dbReference>
<evidence type="ECO:0000313" key="6">
    <source>
        <dbReference type="Proteomes" id="UP000248688"/>
    </source>
</evidence>
<dbReference type="InterPro" id="IPR026888">
    <property type="entry name" value="AcetylCoA_hyd_C"/>
</dbReference>
<dbReference type="PANTHER" id="PTHR21432:SF20">
    <property type="entry name" value="ACETYL-COA HYDROLASE"/>
    <property type="match status" value="1"/>
</dbReference>
<comment type="similarity">
    <text evidence="1">Belongs to the acetyl-CoA hydrolase/transferase family.</text>
</comment>
<feature type="domain" description="Acetyl-CoA hydrolase/transferase C-terminal" evidence="4">
    <location>
        <begin position="267"/>
        <end position="417"/>
    </location>
</feature>
<dbReference type="Proteomes" id="UP000248688">
    <property type="component" value="Chromosome"/>
</dbReference>
<evidence type="ECO:0000259" key="4">
    <source>
        <dbReference type="Pfam" id="PF13336"/>
    </source>
</evidence>
<dbReference type="Gene3D" id="3.30.750.70">
    <property type="entry name" value="4-hydroxybutyrate coenzyme like domains"/>
    <property type="match status" value="1"/>
</dbReference>
<dbReference type="InterPro" id="IPR046433">
    <property type="entry name" value="ActCoA_hydro"/>
</dbReference>
<reference evidence="5 6" key="1">
    <citation type="submission" date="2018-06" db="EMBL/GenBank/DDBJ databases">
        <title>Echinicola strongylocentroti sp. nov., isolated from a sea urchin Strongylocentrotus intermedius.</title>
        <authorList>
            <person name="Bae S.S."/>
        </authorList>
    </citation>
    <scope>NUCLEOTIDE SEQUENCE [LARGE SCALE GENOMIC DNA]</scope>
    <source>
        <strain evidence="5 6">MEBiC08714</strain>
    </source>
</reference>
<proteinExistence type="inferred from homology"/>
<dbReference type="PANTHER" id="PTHR21432">
    <property type="entry name" value="ACETYL-COA HYDROLASE-RELATED"/>
    <property type="match status" value="1"/>
</dbReference>
<protein>
    <submittedName>
        <fullName evidence="5">4-hydroxybutyrate CoA-transferase</fullName>
    </submittedName>
</protein>
<dbReference type="AlphaFoldDB" id="A0A2Z4IME8"/>
<dbReference type="Pfam" id="PF13336">
    <property type="entry name" value="AcetylCoA_hyd_C"/>
    <property type="match status" value="1"/>
</dbReference>
<dbReference type="InterPro" id="IPR038460">
    <property type="entry name" value="AcetylCoA_hyd_C_sf"/>
</dbReference>
<gene>
    <name evidence="5" type="ORF">DN752_18185</name>
</gene>
<dbReference type="KEGG" id="est:DN752_18185"/>
<dbReference type="Gene3D" id="3.40.1080.20">
    <property type="entry name" value="Acetyl-CoA hydrolase/transferase C-terminal domain"/>
    <property type="match status" value="1"/>
</dbReference>
<organism evidence="5 6">
    <name type="scientific">Echinicola strongylocentroti</name>
    <dbReference type="NCBI Taxonomy" id="1795355"/>
    <lineage>
        <taxon>Bacteria</taxon>
        <taxon>Pseudomonadati</taxon>
        <taxon>Bacteroidota</taxon>
        <taxon>Cytophagia</taxon>
        <taxon>Cytophagales</taxon>
        <taxon>Cyclobacteriaceae</taxon>
        <taxon>Echinicola</taxon>
    </lineage>
</organism>
<dbReference type="InterPro" id="IPR003702">
    <property type="entry name" value="ActCoA_hydro_N"/>
</dbReference>
<evidence type="ECO:0000256" key="2">
    <source>
        <dbReference type="ARBA" id="ARBA00022679"/>
    </source>
</evidence>
<name>A0A2Z4IME8_9BACT</name>
<dbReference type="GO" id="GO:0006083">
    <property type="term" value="P:acetate metabolic process"/>
    <property type="evidence" value="ECO:0007669"/>
    <property type="project" value="InterPro"/>
</dbReference>
<sequence length="431" mass="46808">MNVSFSTAEEAVKVVKSNDRVFVHGSAATPSTLLNALAQRHQELKNVEIVSITTLGEMPLTEEPYQKSFYINSLFVSANVRNAVNSSHGGYVPIFLSEIGILFRRNILPIDVAIVNVSPPDIHGYCTLGTSVDVAKPAVETAKITIAQINPHMPRTHGDGMIHLSKFDHVVESNDPLPEVDYSSKIGENELKIGNHIAELIEDGSTLQMGIGAIPDAVLDALHHHKDLGVHTEMFSNGIMGLMDSGALTNKYKDKHPGKVVTSFAVGNRALYDRINDNPILSFHETAYVNDTAVIRRNPKVISINSCLEMDLTGQVCADSIGTYHYSGVGGQMDFMRGAALSVGGKPIMALSATTKKGASKIVPFLREGAGVVTTRAHMHYVVTEYGVAYLYGKNLRQRAVALMDIAAPEHREVIEKSIIERFGSVNHPTS</sequence>
<dbReference type="SUPFAM" id="SSF100950">
    <property type="entry name" value="NagB/RpiA/CoA transferase-like"/>
    <property type="match status" value="2"/>
</dbReference>
<evidence type="ECO:0000313" key="5">
    <source>
        <dbReference type="EMBL" id="AWW31910.1"/>
    </source>
</evidence>
<keyword evidence="6" id="KW-1185">Reference proteome</keyword>
<evidence type="ECO:0000256" key="1">
    <source>
        <dbReference type="ARBA" id="ARBA00009632"/>
    </source>
</evidence>
<dbReference type="EMBL" id="CP030041">
    <property type="protein sequence ID" value="AWW31910.1"/>
    <property type="molecule type" value="Genomic_DNA"/>
</dbReference>
<dbReference type="RefSeq" id="WP_112785283.1">
    <property type="nucleotide sequence ID" value="NZ_CP030041.1"/>
</dbReference>
<dbReference type="OrthoDB" id="9801795at2"/>
<evidence type="ECO:0000259" key="3">
    <source>
        <dbReference type="Pfam" id="PF02550"/>
    </source>
</evidence>
<dbReference type="Pfam" id="PF02550">
    <property type="entry name" value="AcetylCoA_hydro"/>
    <property type="match status" value="1"/>
</dbReference>
<dbReference type="InterPro" id="IPR037171">
    <property type="entry name" value="NagB/RpiA_transferase-like"/>
</dbReference>
<accession>A0A2Z4IME8</accession>
<feature type="domain" description="Acetyl-CoA hydrolase/transferase N-terminal" evidence="3">
    <location>
        <begin position="6"/>
        <end position="175"/>
    </location>
</feature>
<keyword evidence="2 5" id="KW-0808">Transferase</keyword>